<feature type="transmembrane region" description="Helical" evidence="1">
    <location>
        <begin position="114"/>
        <end position="136"/>
    </location>
</feature>
<reference evidence="2" key="1">
    <citation type="journal article" date="2014" name="Int. J. Syst. Evol. Microbiol.">
        <title>Complete genome of a new Firmicutes species belonging to the dominant human colonic microbiota ('Ruminococcus bicirculans') reveals two chromosomes and a selective capacity to utilize plant glucans.</title>
        <authorList>
            <consortium name="NISC Comparative Sequencing Program"/>
            <person name="Wegmann U."/>
            <person name="Louis P."/>
            <person name="Goesmann A."/>
            <person name="Henrissat B."/>
            <person name="Duncan S.H."/>
            <person name="Flint H.J."/>
        </authorList>
    </citation>
    <scope>NUCLEOTIDE SEQUENCE</scope>
    <source>
        <strain evidence="2">CCM 4175</strain>
    </source>
</reference>
<gene>
    <name evidence="2" type="ORF">GCM10007183_13100</name>
    <name evidence="3" type="ORF">SAMEA4412661_01542</name>
</gene>
<keyword evidence="1" id="KW-0812">Transmembrane</keyword>
<feature type="transmembrane region" description="Helical" evidence="1">
    <location>
        <begin position="143"/>
        <end position="164"/>
    </location>
</feature>
<dbReference type="RefSeq" id="WP_095117438.1">
    <property type="nucleotide sequence ID" value="NZ_BMCB01000006.1"/>
</dbReference>
<dbReference type="OrthoDB" id="2414436at2"/>
<dbReference type="Proteomes" id="UP000243706">
    <property type="component" value="Chromosome 1"/>
</dbReference>
<organism evidence="3 4">
    <name type="scientific">Staphylococcus muscae</name>
    <dbReference type="NCBI Taxonomy" id="1294"/>
    <lineage>
        <taxon>Bacteria</taxon>
        <taxon>Bacillati</taxon>
        <taxon>Bacillota</taxon>
        <taxon>Bacilli</taxon>
        <taxon>Bacillales</taxon>
        <taxon>Staphylococcaceae</taxon>
        <taxon>Staphylococcus</taxon>
    </lineage>
</organism>
<name>A0A240C6N3_9STAP</name>
<keyword evidence="1" id="KW-1133">Transmembrane helix</keyword>
<evidence type="ECO:0000313" key="4">
    <source>
        <dbReference type="Proteomes" id="UP000243706"/>
    </source>
</evidence>
<feature type="transmembrane region" description="Helical" evidence="1">
    <location>
        <begin position="17"/>
        <end position="35"/>
    </location>
</feature>
<reference evidence="3 4" key="2">
    <citation type="submission" date="2017-06" db="EMBL/GenBank/DDBJ databases">
        <authorList>
            <consortium name="Pathogen Informatics"/>
        </authorList>
    </citation>
    <scope>NUCLEOTIDE SEQUENCE [LARGE SCALE GENOMIC DNA]</scope>
    <source>
        <strain evidence="3 4">NCTC13833</strain>
    </source>
</reference>
<evidence type="ECO:0000313" key="2">
    <source>
        <dbReference type="EMBL" id="GGA90256.1"/>
    </source>
</evidence>
<feature type="transmembrane region" description="Helical" evidence="1">
    <location>
        <begin position="170"/>
        <end position="194"/>
    </location>
</feature>
<proteinExistence type="predicted"/>
<dbReference type="AlphaFoldDB" id="A0A240C6N3"/>
<evidence type="ECO:0000256" key="1">
    <source>
        <dbReference type="SAM" id="Phobius"/>
    </source>
</evidence>
<protein>
    <submittedName>
        <fullName evidence="3">Uncharacterized protein</fullName>
    </submittedName>
</protein>
<reference evidence="2" key="4">
    <citation type="submission" date="2024-05" db="EMBL/GenBank/DDBJ databases">
        <authorList>
            <person name="Sun Q."/>
            <person name="Sedlacek I."/>
        </authorList>
    </citation>
    <scope>NUCLEOTIDE SEQUENCE</scope>
    <source>
        <strain evidence="2">CCM 4175</strain>
    </source>
</reference>
<keyword evidence="1" id="KW-0472">Membrane</keyword>
<dbReference type="Proteomes" id="UP000652995">
    <property type="component" value="Unassembled WGS sequence"/>
</dbReference>
<dbReference type="EMBL" id="BMCB01000006">
    <property type="protein sequence ID" value="GGA90256.1"/>
    <property type="molecule type" value="Genomic_DNA"/>
</dbReference>
<feature type="transmembrane region" description="Helical" evidence="1">
    <location>
        <begin position="81"/>
        <end position="108"/>
    </location>
</feature>
<evidence type="ECO:0000313" key="3">
    <source>
        <dbReference type="EMBL" id="SNW03272.1"/>
    </source>
</evidence>
<dbReference type="EMBL" id="LT906464">
    <property type="protein sequence ID" value="SNW03272.1"/>
    <property type="molecule type" value="Genomic_DNA"/>
</dbReference>
<accession>A0A240C6N3</accession>
<evidence type="ECO:0000313" key="5">
    <source>
        <dbReference type="Proteomes" id="UP000652995"/>
    </source>
</evidence>
<keyword evidence="5" id="KW-1185">Reference proteome</keyword>
<sequence length="206" mass="23946">MITLIKRNFLLGDSSKTFYIVSYLFMIVILTYCYMTDQSLFLSLIIMLVGVLSGFPLYTIEYLNRNQSYVTFRSLPTSDRLLLKSFNLYTLVICSIQVSVIVLIYLIVPFPNVFEVMAGFLSLTLLIATFCVRTILDEFCNKWISYMIFVLLMFSIPGTLIGTLTNGYDLYWFNILAWILLVLSVICFSIKTILRYRRLGRNKIRL</sequence>
<feature type="transmembrane region" description="Helical" evidence="1">
    <location>
        <begin position="41"/>
        <end position="60"/>
    </location>
</feature>
<reference evidence="5" key="3">
    <citation type="journal article" date="2019" name="Int. J. Syst. Evol. Microbiol.">
        <title>The Global Catalogue of Microorganisms (GCM) 10K type strain sequencing project: providing services to taxonomists for standard genome sequencing and annotation.</title>
        <authorList>
            <consortium name="The Broad Institute Genomics Platform"/>
            <consortium name="The Broad Institute Genome Sequencing Center for Infectious Disease"/>
            <person name="Wu L."/>
            <person name="Ma J."/>
        </authorList>
    </citation>
    <scope>NUCLEOTIDE SEQUENCE [LARGE SCALE GENOMIC DNA]</scope>
    <source>
        <strain evidence="5">CCM 4175</strain>
    </source>
</reference>
<dbReference type="KEGG" id="smus:C7J88_04380"/>